<evidence type="ECO:0000256" key="2">
    <source>
        <dbReference type="ARBA" id="ARBA00022723"/>
    </source>
</evidence>
<dbReference type="GO" id="GO:0046872">
    <property type="term" value="F:metal ion binding"/>
    <property type="evidence" value="ECO:0007669"/>
    <property type="project" value="UniProtKB-KW"/>
</dbReference>
<dbReference type="Gene3D" id="1.10.1660.10">
    <property type="match status" value="1"/>
</dbReference>
<dbReference type="InterPro" id="IPR047057">
    <property type="entry name" value="MerR_fam"/>
</dbReference>
<dbReference type="InterPro" id="IPR000551">
    <property type="entry name" value="MerR-type_HTH_dom"/>
</dbReference>
<dbReference type="Proteomes" id="UP000823823">
    <property type="component" value="Unassembled WGS sequence"/>
</dbReference>
<evidence type="ECO:0000259" key="8">
    <source>
        <dbReference type="PROSITE" id="PS50937"/>
    </source>
</evidence>
<evidence type="ECO:0000256" key="5">
    <source>
        <dbReference type="ARBA" id="ARBA00023015"/>
    </source>
</evidence>
<evidence type="ECO:0000313" key="9">
    <source>
        <dbReference type="EMBL" id="HJB11713.1"/>
    </source>
</evidence>
<dbReference type="InterPro" id="IPR010211">
    <property type="entry name" value="Redox-sen_tscrpt-act_SoxR"/>
</dbReference>
<dbReference type="InterPro" id="IPR015358">
    <property type="entry name" value="Tscrpt_reg_MerR_DNA-bd"/>
</dbReference>
<sequence length="149" mass="16990">MVQVHDDVVWLKPGQIAERAGVAVSTLHYYEGLELIRSRRTAGNRREYRRDTLRILAFIRASQRVGISLERIKEALDSLPDERVPTTKDWARISRKWRDELTDRIEHLTALRDRFTSCIGCGCLSLKACPYSNPDDVLGTAGPGPQRFP</sequence>
<feature type="domain" description="HTH merR-type" evidence="8">
    <location>
        <begin position="10"/>
        <end position="78"/>
    </location>
</feature>
<dbReference type="SUPFAM" id="SSF46955">
    <property type="entry name" value="Putative DNA-binding domain"/>
    <property type="match status" value="1"/>
</dbReference>
<dbReference type="PANTHER" id="PTHR30204:SF0">
    <property type="entry name" value="REDOX-SENSITIVE TRANSCRIPTIONAL ACTIVATOR SOXR"/>
    <property type="match status" value="1"/>
</dbReference>
<keyword evidence="1" id="KW-0001">2Fe-2S</keyword>
<dbReference type="PANTHER" id="PTHR30204">
    <property type="entry name" value="REDOX-CYCLING DRUG-SENSING TRANSCRIPTIONAL ACTIVATOR SOXR"/>
    <property type="match status" value="1"/>
</dbReference>
<protein>
    <submittedName>
        <fullName evidence="9">Redox-sensitive transcriptional activator SoxR</fullName>
    </submittedName>
</protein>
<keyword evidence="4" id="KW-0411">Iron-sulfur</keyword>
<dbReference type="NCBIfam" id="TIGR01950">
    <property type="entry name" value="SoxR"/>
    <property type="match status" value="1"/>
</dbReference>
<evidence type="ECO:0000256" key="7">
    <source>
        <dbReference type="ARBA" id="ARBA00023163"/>
    </source>
</evidence>
<reference evidence="9" key="1">
    <citation type="journal article" date="2021" name="PeerJ">
        <title>Extensive microbial diversity within the chicken gut microbiome revealed by metagenomics and culture.</title>
        <authorList>
            <person name="Gilroy R."/>
            <person name="Ravi A."/>
            <person name="Getino M."/>
            <person name="Pursley I."/>
            <person name="Horton D.L."/>
            <person name="Alikhan N.F."/>
            <person name="Baker D."/>
            <person name="Gharbi K."/>
            <person name="Hall N."/>
            <person name="Watson M."/>
            <person name="Adriaenssens E.M."/>
            <person name="Foster-Nyarko E."/>
            <person name="Jarju S."/>
            <person name="Secka A."/>
            <person name="Antonio M."/>
            <person name="Oren A."/>
            <person name="Chaudhuri R.R."/>
            <person name="La Ragione R."/>
            <person name="Hildebrand F."/>
            <person name="Pallen M.J."/>
        </authorList>
    </citation>
    <scope>NUCLEOTIDE SEQUENCE</scope>
    <source>
        <strain evidence="9">ChiHjej13B12-24818</strain>
    </source>
</reference>
<gene>
    <name evidence="9" type="primary">soxR</name>
    <name evidence="9" type="ORF">H9786_14535</name>
</gene>
<dbReference type="SMART" id="SM00422">
    <property type="entry name" value="HTH_MERR"/>
    <property type="match status" value="1"/>
</dbReference>
<dbReference type="GO" id="GO:0006979">
    <property type="term" value="P:response to oxidative stress"/>
    <property type="evidence" value="ECO:0007669"/>
    <property type="project" value="InterPro"/>
</dbReference>
<dbReference type="GO" id="GO:0003677">
    <property type="term" value="F:DNA binding"/>
    <property type="evidence" value="ECO:0007669"/>
    <property type="project" value="UniProtKB-KW"/>
</dbReference>
<evidence type="ECO:0000256" key="3">
    <source>
        <dbReference type="ARBA" id="ARBA00023004"/>
    </source>
</evidence>
<keyword evidence="5" id="KW-0805">Transcription regulation</keyword>
<accession>A0A9D2LFK9</accession>
<dbReference type="GO" id="GO:0051537">
    <property type="term" value="F:2 iron, 2 sulfur cluster binding"/>
    <property type="evidence" value="ECO:0007669"/>
    <property type="project" value="UniProtKB-KW"/>
</dbReference>
<dbReference type="CDD" id="cd01110">
    <property type="entry name" value="HTH_SoxR"/>
    <property type="match status" value="1"/>
</dbReference>
<dbReference type="Pfam" id="PF09278">
    <property type="entry name" value="MerR-DNA-bind"/>
    <property type="match status" value="1"/>
</dbReference>
<dbReference type="PRINTS" id="PR00040">
    <property type="entry name" value="HTHMERR"/>
</dbReference>
<dbReference type="EMBL" id="DWZH01000110">
    <property type="protein sequence ID" value="HJB11713.1"/>
    <property type="molecule type" value="Genomic_DNA"/>
</dbReference>
<comment type="caution">
    <text evidence="9">The sequence shown here is derived from an EMBL/GenBank/DDBJ whole genome shotgun (WGS) entry which is preliminary data.</text>
</comment>
<reference evidence="9" key="2">
    <citation type="submission" date="2021-04" db="EMBL/GenBank/DDBJ databases">
        <authorList>
            <person name="Gilroy R."/>
        </authorList>
    </citation>
    <scope>NUCLEOTIDE SEQUENCE</scope>
    <source>
        <strain evidence="9">ChiHjej13B12-24818</strain>
    </source>
</reference>
<dbReference type="PROSITE" id="PS50937">
    <property type="entry name" value="HTH_MERR_2"/>
    <property type="match status" value="1"/>
</dbReference>
<dbReference type="InterPro" id="IPR009061">
    <property type="entry name" value="DNA-bd_dom_put_sf"/>
</dbReference>
<keyword evidence="2" id="KW-0479">Metal-binding</keyword>
<evidence type="ECO:0000256" key="1">
    <source>
        <dbReference type="ARBA" id="ARBA00022714"/>
    </source>
</evidence>
<organism evidence="9 10">
    <name type="scientific">Candidatus Brachybacterium merdavium</name>
    <dbReference type="NCBI Taxonomy" id="2838513"/>
    <lineage>
        <taxon>Bacteria</taxon>
        <taxon>Bacillati</taxon>
        <taxon>Actinomycetota</taxon>
        <taxon>Actinomycetes</taxon>
        <taxon>Micrococcales</taxon>
        <taxon>Dermabacteraceae</taxon>
        <taxon>Brachybacterium</taxon>
    </lineage>
</organism>
<keyword evidence="3" id="KW-0408">Iron</keyword>
<dbReference type="Pfam" id="PF00376">
    <property type="entry name" value="MerR"/>
    <property type="match status" value="1"/>
</dbReference>
<evidence type="ECO:0000256" key="4">
    <source>
        <dbReference type="ARBA" id="ARBA00023014"/>
    </source>
</evidence>
<evidence type="ECO:0000313" key="10">
    <source>
        <dbReference type="Proteomes" id="UP000823823"/>
    </source>
</evidence>
<name>A0A9D2LFK9_9MICO</name>
<dbReference type="AlphaFoldDB" id="A0A9D2LFK9"/>
<keyword evidence="6" id="KW-0238">DNA-binding</keyword>
<evidence type="ECO:0000256" key="6">
    <source>
        <dbReference type="ARBA" id="ARBA00023125"/>
    </source>
</evidence>
<keyword evidence="7" id="KW-0804">Transcription</keyword>
<proteinExistence type="predicted"/>
<dbReference type="GO" id="GO:0003700">
    <property type="term" value="F:DNA-binding transcription factor activity"/>
    <property type="evidence" value="ECO:0007669"/>
    <property type="project" value="InterPro"/>
</dbReference>